<comment type="subcellular location">
    <subcellularLocation>
        <location evidence="2">Mitochondrion</location>
    </subcellularLocation>
    <subcellularLocation>
        <location evidence="1">Nucleus</location>
    </subcellularLocation>
</comment>
<keyword evidence="9" id="KW-0539">Nucleus</keyword>
<evidence type="ECO:0000256" key="13">
    <source>
        <dbReference type="ARBA" id="ARBA00093543"/>
    </source>
</evidence>
<dbReference type="GO" id="GO:0005634">
    <property type="term" value="C:nucleus"/>
    <property type="evidence" value="ECO:0007669"/>
    <property type="project" value="UniProtKB-SubCell"/>
</dbReference>
<evidence type="ECO:0000259" key="14">
    <source>
        <dbReference type="Pfam" id="PF13891"/>
    </source>
</evidence>
<accession>A2FR24</accession>
<dbReference type="STRING" id="5722.A2FR24"/>
<proteinExistence type="predicted"/>
<evidence type="ECO:0000256" key="11">
    <source>
        <dbReference type="ARBA" id="ARBA00033378"/>
    </source>
</evidence>
<dbReference type="PANTHER" id="PTHR13453">
    <property type="entry name" value="KAT8 REGULATORY NSL COMPLEX SUBUNIT 2"/>
    <property type="match status" value="1"/>
</dbReference>
<dbReference type="KEGG" id="tva:4750367"/>
<sequence>MNIAQFHIIEKQGCDLPKDPPPPDALEAPPVIDPDQDFKSFNIQPLVTASSAQEETKTRDEIYIHMRQYCLNHDKTEKRSKFVDEHYQAIKNILYHGNLEEIKELYKKRHEWRTKAHEIRKDDFPICKVDTCIHIALPGSEYCANHILLDPNQKLFVQCPHCKRPYPKNGECLTCV</sequence>
<keyword evidence="7" id="KW-0156">Chromatin regulator</keyword>
<comment type="subunit">
    <text evidence="13">Component of the NSL complex at least composed of KAT8/MOF, KANSL1, KANSL2, KANSL3, MCRS1, PHF20, OGT1/OGT, WDR5 and HCFC1.</text>
</comment>
<dbReference type="GO" id="GO:0006325">
    <property type="term" value="P:chromatin organization"/>
    <property type="evidence" value="ECO:0007669"/>
    <property type="project" value="UniProtKB-KW"/>
</dbReference>
<dbReference type="RefSeq" id="XP_001305584.1">
    <property type="nucleotide sequence ID" value="XM_001305583.1"/>
</dbReference>
<dbReference type="VEuPathDB" id="TrichDB:TVAG_350010"/>
<dbReference type="GO" id="GO:0005739">
    <property type="term" value="C:mitochondrion"/>
    <property type="evidence" value="ECO:0007669"/>
    <property type="project" value="UniProtKB-SubCell"/>
</dbReference>
<dbReference type="InParanoid" id="A2FR24"/>
<evidence type="ECO:0000256" key="3">
    <source>
        <dbReference type="ARBA" id="ARBA00015508"/>
    </source>
</evidence>
<dbReference type="GO" id="GO:0044545">
    <property type="term" value="C:NSL complex"/>
    <property type="evidence" value="ECO:0000318"/>
    <property type="project" value="GO_Central"/>
</dbReference>
<evidence type="ECO:0000256" key="9">
    <source>
        <dbReference type="ARBA" id="ARBA00023242"/>
    </source>
</evidence>
<evidence type="ECO:0000256" key="5">
    <source>
        <dbReference type="ARBA" id="ARBA00022553"/>
    </source>
</evidence>
<evidence type="ECO:0000256" key="10">
    <source>
        <dbReference type="ARBA" id="ARBA00032947"/>
    </source>
</evidence>
<keyword evidence="8" id="KW-0496">Mitochondrion</keyword>
<dbReference type="PANTHER" id="PTHR13453:SF1">
    <property type="entry name" value="KAT8 REGULATORY NSL COMPLEX SUBUNIT 2"/>
    <property type="match status" value="1"/>
</dbReference>
<protein>
    <recommendedName>
        <fullName evidence="3">KAT8 regulatory NSL complex subunit 2</fullName>
    </recommendedName>
    <alternativeName>
        <fullName evidence="11">NSL complex protein NSL2</fullName>
    </alternativeName>
    <alternativeName>
        <fullName evidence="10">Non-specific lethal 2 homolog</fullName>
    </alternativeName>
</protein>
<dbReference type="Proteomes" id="UP000001542">
    <property type="component" value="Unassembled WGS sequence"/>
</dbReference>
<name>A2FR24_TRIV3</name>
<evidence type="ECO:0000256" key="4">
    <source>
        <dbReference type="ARBA" id="ARBA00022499"/>
    </source>
</evidence>
<evidence type="ECO:0000256" key="2">
    <source>
        <dbReference type="ARBA" id="ARBA00004173"/>
    </source>
</evidence>
<keyword evidence="5" id="KW-0597">Phosphoprotein</keyword>
<evidence type="ECO:0000256" key="1">
    <source>
        <dbReference type="ARBA" id="ARBA00004123"/>
    </source>
</evidence>
<dbReference type="InterPro" id="IPR026316">
    <property type="entry name" value="NSL2"/>
</dbReference>
<evidence type="ECO:0000256" key="7">
    <source>
        <dbReference type="ARBA" id="ARBA00022853"/>
    </source>
</evidence>
<keyword evidence="6" id="KW-0832">Ubl conjugation</keyword>
<dbReference type="EMBL" id="DS113955">
    <property type="protein sequence ID" value="EAX92654.1"/>
    <property type="molecule type" value="Genomic_DNA"/>
</dbReference>
<evidence type="ECO:0000256" key="6">
    <source>
        <dbReference type="ARBA" id="ARBA00022843"/>
    </source>
</evidence>
<dbReference type="OrthoDB" id="5850696at2759"/>
<evidence type="ECO:0000313" key="16">
    <source>
        <dbReference type="Proteomes" id="UP000001542"/>
    </source>
</evidence>
<reference evidence="15" key="1">
    <citation type="submission" date="2006-10" db="EMBL/GenBank/DDBJ databases">
        <authorList>
            <person name="Amadeo P."/>
            <person name="Zhao Q."/>
            <person name="Wortman J."/>
            <person name="Fraser-Liggett C."/>
            <person name="Carlton J."/>
        </authorList>
    </citation>
    <scope>NUCLEOTIDE SEQUENCE</scope>
    <source>
        <strain evidence="15">G3</strain>
    </source>
</reference>
<dbReference type="InterPro" id="IPR025927">
    <property type="entry name" value="Znf_KANL2-like"/>
</dbReference>
<gene>
    <name evidence="15" type="ORF">TVAG_350010</name>
</gene>
<dbReference type="VEuPathDB" id="TrichDB:TVAGG3_0415980"/>
<dbReference type="AlphaFoldDB" id="A2FR24"/>
<keyword evidence="16" id="KW-1185">Reference proteome</keyword>
<evidence type="ECO:0000256" key="8">
    <source>
        <dbReference type="ARBA" id="ARBA00023128"/>
    </source>
</evidence>
<evidence type="ECO:0000256" key="12">
    <source>
        <dbReference type="ARBA" id="ARBA00093359"/>
    </source>
</evidence>
<reference evidence="15" key="2">
    <citation type="journal article" date="2007" name="Science">
        <title>Draft genome sequence of the sexually transmitted pathogen Trichomonas vaginalis.</title>
        <authorList>
            <person name="Carlton J.M."/>
            <person name="Hirt R.P."/>
            <person name="Silva J.C."/>
            <person name="Delcher A.L."/>
            <person name="Schatz M."/>
            <person name="Zhao Q."/>
            <person name="Wortman J.R."/>
            <person name="Bidwell S.L."/>
            <person name="Alsmark U.C.M."/>
            <person name="Besteiro S."/>
            <person name="Sicheritz-Ponten T."/>
            <person name="Noel C.J."/>
            <person name="Dacks J.B."/>
            <person name="Foster P.G."/>
            <person name="Simillion C."/>
            <person name="Van de Peer Y."/>
            <person name="Miranda-Saavedra D."/>
            <person name="Barton G.J."/>
            <person name="Westrop G.D."/>
            <person name="Mueller S."/>
            <person name="Dessi D."/>
            <person name="Fiori P.L."/>
            <person name="Ren Q."/>
            <person name="Paulsen I."/>
            <person name="Zhang H."/>
            <person name="Bastida-Corcuera F.D."/>
            <person name="Simoes-Barbosa A."/>
            <person name="Brown M.T."/>
            <person name="Hayes R.D."/>
            <person name="Mukherjee M."/>
            <person name="Okumura C.Y."/>
            <person name="Schneider R."/>
            <person name="Smith A.J."/>
            <person name="Vanacova S."/>
            <person name="Villalvazo M."/>
            <person name="Haas B.J."/>
            <person name="Pertea M."/>
            <person name="Feldblyum T.V."/>
            <person name="Utterback T.R."/>
            <person name="Shu C.L."/>
            <person name="Osoegawa K."/>
            <person name="de Jong P.J."/>
            <person name="Hrdy I."/>
            <person name="Horvathova L."/>
            <person name="Zubacova Z."/>
            <person name="Dolezal P."/>
            <person name="Malik S.B."/>
            <person name="Logsdon J.M. Jr."/>
            <person name="Henze K."/>
            <person name="Gupta A."/>
            <person name="Wang C.C."/>
            <person name="Dunne R.L."/>
            <person name="Upcroft J.A."/>
            <person name="Upcroft P."/>
            <person name="White O."/>
            <person name="Salzberg S.L."/>
            <person name="Tang P."/>
            <person name="Chiu C.-H."/>
            <person name="Lee Y.-S."/>
            <person name="Embley T.M."/>
            <person name="Coombs G.H."/>
            <person name="Mottram J.C."/>
            <person name="Tachezy J."/>
            <person name="Fraser-Liggett C.M."/>
            <person name="Johnson P.J."/>
        </authorList>
    </citation>
    <scope>NUCLEOTIDE SEQUENCE [LARGE SCALE GENOMIC DNA]</scope>
    <source>
        <strain evidence="15">G3</strain>
    </source>
</reference>
<organism evidence="15 16">
    <name type="scientific">Trichomonas vaginalis (strain ATCC PRA-98 / G3)</name>
    <dbReference type="NCBI Taxonomy" id="412133"/>
    <lineage>
        <taxon>Eukaryota</taxon>
        <taxon>Metamonada</taxon>
        <taxon>Parabasalia</taxon>
        <taxon>Trichomonadida</taxon>
        <taxon>Trichomonadidae</taxon>
        <taxon>Trichomonas</taxon>
    </lineage>
</organism>
<feature type="domain" description="KANL2-like probable zinc-finger" evidence="14">
    <location>
        <begin position="128"/>
        <end position="172"/>
    </location>
</feature>
<evidence type="ECO:0000313" key="15">
    <source>
        <dbReference type="EMBL" id="EAX92654.1"/>
    </source>
</evidence>
<keyword evidence="4" id="KW-1017">Isopeptide bond</keyword>
<dbReference type="Pfam" id="PF13891">
    <property type="entry name" value="zf-C3HC3H_KANSL2"/>
    <property type="match status" value="1"/>
</dbReference>
<comment type="function">
    <text evidence="12">Non-catalytic component of the NSL histone acetyltransferase complex, a multiprotein complex that mediates histone H4 acetylation at 'Lys-5'- and 'Lys-8' (H4K5ac and H4K8ac) at transcription start sites and promotes transcription initiation. Required for NSL complex stability and for transcription of intraciliary transport genes in both ciliated and non-ciliated cells by regulating histone H4 acetylation at 'Lys-5'- and 'Lys-12' (H4K5ac and H4K12ac). This is necessary for cilium assembly in ciliated cells and for organization of the microtubule cytoskeleton in non-ciliated cells. Required within the NSL complex to maintain nuclear architecture stability by promoting KAT8-mediated acetylation of lamin LMNA.</text>
</comment>